<evidence type="ECO:0000313" key="7">
    <source>
        <dbReference type="Proteomes" id="UP000215563"/>
    </source>
</evidence>
<sequence>MRNAQNETDVMPEIWLVAGTRPEAVKLAPVARALASGGRMRPVIVATGQHPEMVGQALATFGLTTDENLTLNRRTGSQPELLSGLLTGLEEVADRRPPAAVVVQGDTTTTLAGALAAFWRRVPVVHLEAGLRSFDLGAPFPEELNRKLVTQAAALHLAPTPDAAANLRAEGVPEKNVLVAGNTVVDAILTVTDKSTTVHNPELATLLENATRGAVKLMLVTLHRRESWGEPMRRVLRAVADLMAADPELRVVLPAHPNPEVRDLVREELAGSPGALITGPLPYPELAATLAASTIVLSDSGGIQEEAPTFGVPVLVLRDVTERMEAVNAGCALLVGTDRDMIVSTAKRLLNDPAARTRMMSSGNPFGDGAAAERTERALAYLLGLAPDLPAPFRPSSANEPVEV</sequence>
<dbReference type="OrthoDB" id="9803238at2"/>
<dbReference type="CDD" id="cd03786">
    <property type="entry name" value="GTB_UDP-GlcNAc_2-Epimerase"/>
    <property type="match status" value="1"/>
</dbReference>
<dbReference type="PANTHER" id="PTHR43174">
    <property type="entry name" value="UDP-N-ACETYLGLUCOSAMINE 2-EPIMERASE"/>
    <property type="match status" value="1"/>
</dbReference>
<dbReference type="SUPFAM" id="SSF53756">
    <property type="entry name" value="UDP-Glycosyltransferase/glycogen phosphorylase"/>
    <property type="match status" value="1"/>
</dbReference>
<evidence type="ECO:0000313" key="6">
    <source>
        <dbReference type="EMBL" id="OXM52916.1"/>
    </source>
</evidence>
<protein>
    <recommendedName>
        <fullName evidence="3">UDP-N-acetylglucosamine 2-epimerase (non-hydrolyzing)</fullName>
        <ecNumber evidence="3">5.1.3.14</ecNumber>
    </recommendedName>
</protein>
<dbReference type="Gene3D" id="3.40.50.2000">
    <property type="entry name" value="Glycogen Phosphorylase B"/>
    <property type="match status" value="2"/>
</dbReference>
<dbReference type="PANTHER" id="PTHR43174:SF2">
    <property type="entry name" value="UDP-N-ACETYLGLUCOSAMINE 2-EPIMERASE"/>
    <property type="match status" value="1"/>
</dbReference>
<dbReference type="EMBL" id="NMQU01000023">
    <property type="protein sequence ID" value="OXM52916.1"/>
    <property type="molecule type" value="Genomic_DNA"/>
</dbReference>
<evidence type="ECO:0000256" key="3">
    <source>
        <dbReference type="ARBA" id="ARBA00038858"/>
    </source>
</evidence>
<feature type="domain" description="UDP-N-acetylglucosamine 2-epimerase" evidence="5">
    <location>
        <begin position="35"/>
        <end position="378"/>
    </location>
</feature>
<dbReference type="InterPro" id="IPR003331">
    <property type="entry name" value="UDP_GlcNAc_Epimerase_2_dom"/>
</dbReference>
<keyword evidence="1 4" id="KW-0413">Isomerase</keyword>
<keyword evidence="7" id="KW-1185">Reference proteome</keyword>
<proteinExistence type="inferred from homology"/>
<accession>A0A229S216</accession>
<reference evidence="6 7" key="1">
    <citation type="submission" date="2017-07" db="EMBL/GenBank/DDBJ databases">
        <title>Amycolatopsis alba DSM 44262 Genome sequencing and assembly.</title>
        <authorList>
            <person name="Kaur N."/>
            <person name="Mayilraj S."/>
        </authorList>
    </citation>
    <scope>NUCLEOTIDE SEQUENCE [LARGE SCALE GENOMIC DNA]</scope>
    <source>
        <strain evidence="6 7">DSM 44262</strain>
    </source>
</reference>
<dbReference type="EC" id="5.1.3.14" evidence="3"/>
<dbReference type="Pfam" id="PF02350">
    <property type="entry name" value="Epimerase_2"/>
    <property type="match status" value="1"/>
</dbReference>
<dbReference type="NCBIfam" id="TIGR00236">
    <property type="entry name" value="wecB"/>
    <property type="match status" value="1"/>
</dbReference>
<organism evidence="6 7">
    <name type="scientific">Amycolatopsis alba DSM 44262</name>
    <dbReference type="NCBI Taxonomy" id="1125972"/>
    <lineage>
        <taxon>Bacteria</taxon>
        <taxon>Bacillati</taxon>
        <taxon>Actinomycetota</taxon>
        <taxon>Actinomycetes</taxon>
        <taxon>Pseudonocardiales</taxon>
        <taxon>Pseudonocardiaceae</taxon>
        <taxon>Amycolatopsis</taxon>
    </lineage>
</organism>
<gene>
    <name evidence="6" type="ORF">CFP75_08590</name>
</gene>
<comment type="similarity">
    <text evidence="2 4">Belongs to the UDP-N-acetylglucosamine 2-epimerase family.</text>
</comment>
<dbReference type="InterPro" id="IPR029767">
    <property type="entry name" value="WecB-like"/>
</dbReference>
<comment type="caution">
    <text evidence="6">The sequence shown here is derived from an EMBL/GenBank/DDBJ whole genome shotgun (WGS) entry which is preliminary data.</text>
</comment>
<name>A0A229S216_AMYAL</name>
<evidence type="ECO:0000256" key="4">
    <source>
        <dbReference type="RuleBase" id="RU003513"/>
    </source>
</evidence>
<evidence type="ECO:0000259" key="5">
    <source>
        <dbReference type="Pfam" id="PF02350"/>
    </source>
</evidence>
<dbReference type="GO" id="GO:0008761">
    <property type="term" value="F:UDP-N-acetylglucosamine 2-epimerase activity"/>
    <property type="evidence" value="ECO:0007669"/>
    <property type="project" value="UniProtKB-EC"/>
</dbReference>
<dbReference type="AlphaFoldDB" id="A0A229S216"/>
<evidence type="ECO:0000256" key="2">
    <source>
        <dbReference type="ARBA" id="ARBA00038209"/>
    </source>
</evidence>
<dbReference type="RefSeq" id="WP_020629875.1">
    <property type="nucleotide sequence ID" value="NZ_KB913032.1"/>
</dbReference>
<evidence type="ECO:0000256" key="1">
    <source>
        <dbReference type="ARBA" id="ARBA00023235"/>
    </source>
</evidence>
<dbReference type="Proteomes" id="UP000215563">
    <property type="component" value="Unassembled WGS sequence"/>
</dbReference>